<dbReference type="AlphaFoldDB" id="A0A6A7BRN4"/>
<evidence type="ECO:0000259" key="6">
    <source>
        <dbReference type="PROSITE" id="PS51157"/>
    </source>
</evidence>
<proteinExistence type="predicted"/>
<evidence type="ECO:0000256" key="3">
    <source>
        <dbReference type="ARBA" id="ARBA00022833"/>
    </source>
</evidence>
<dbReference type="GO" id="GO:0005737">
    <property type="term" value="C:cytoplasm"/>
    <property type="evidence" value="ECO:0007669"/>
    <property type="project" value="TreeGrafter"/>
</dbReference>
<sequence length="448" mass="49016">MTRDSPVPSASSQTAQEYIAEQLRLETEARDALPYRFDKCSKPLGPLRQSVFACMTCSPSGENEPAGLCYACSISCHGEHDLVELFCKRDFECDCGTTRLEGKPCTLRGSVTNDEASKGNRYSHNFKGQFCACNEKYDPEVERSVMYQCLGLGTVEEGGCGEDWWHVECLMGLPRSKDSNPPSSFPDDNSFEYLICYKCVEAFPWIKQYAGAKGFLPAVSADGPIVPLSIDPADTAPRDDLPKTPGAPVLPKLEDLPGMPAQLTRPSEPLPAEAGASMPGSSSVDAEQIHVPSTNPHKRRLSSPDEPSKRSKLDDKPLHEWLPQAAPGAVTLFLTSSFRDHICHCAACFPLVAKHKQLLEEEEDYAPPISETDGESGKGTSLLEKGEAALSNMDRVRAIEGVMAYQHLKDKVKEFLRPYAESGEMVGAEDIREYFAKLRGEDGVGVNA</sequence>
<dbReference type="PROSITE" id="PS51157">
    <property type="entry name" value="ZF_UBR"/>
    <property type="match status" value="1"/>
</dbReference>
<reference evidence="7" key="1">
    <citation type="journal article" date="2020" name="Stud. Mycol.">
        <title>101 Dothideomycetes genomes: a test case for predicting lifestyles and emergence of pathogens.</title>
        <authorList>
            <person name="Haridas S."/>
            <person name="Albert R."/>
            <person name="Binder M."/>
            <person name="Bloem J."/>
            <person name="Labutti K."/>
            <person name="Salamov A."/>
            <person name="Andreopoulos B."/>
            <person name="Baker S."/>
            <person name="Barry K."/>
            <person name="Bills G."/>
            <person name="Bluhm B."/>
            <person name="Cannon C."/>
            <person name="Castanera R."/>
            <person name="Culley D."/>
            <person name="Daum C."/>
            <person name="Ezra D."/>
            <person name="Gonzalez J."/>
            <person name="Henrissat B."/>
            <person name="Kuo A."/>
            <person name="Liang C."/>
            <person name="Lipzen A."/>
            <person name="Lutzoni F."/>
            <person name="Magnuson J."/>
            <person name="Mondo S."/>
            <person name="Nolan M."/>
            <person name="Ohm R."/>
            <person name="Pangilinan J."/>
            <person name="Park H.-J."/>
            <person name="Ramirez L."/>
            <person name="Alfaro M."/>
            <person name="Sun H."/>
            <person name="Tritt A."/>
            <person name="Yoshinaga Y."/>
            <person name="Zwiers L.-H."/>
            <person name="Turgeon B."/>
            <person name="Goodwin S."/>
            <person name="Spatafora J."/>
            <person name="Crous P."/>
            <person name="Grigoriev I."/>
        </authorList>
    </citation>
    <scope>NUCLEOTIDE SEQUENCE</scope>
    <source>
        <strain evidence="7">CBS 480.64</strain>
    </source>
</reference>
<dbReference type="GO" id="GO:0008270">
    <property type="term" value="F:zinc ion binding"/>
    <property type="evidence" value="ECO:0007669"/>
    <property type="project" value="UniProtKB-KW"/>
</dbReference>
<dbReference type="Proteomes" id="UP000799421">
    <property type="component" value="Unassembled WGS sequence"/>
</dbReference>
<keyword evidence="1" id="KW-0479">Metal-binding</keyword>
<protein>
    <recommendedName>
        <fullName evidence="6">UBR-type domain-containing protein</fullName>
    </recommendedName>
</protein>
<evidence type="ECO:0000256" key="2">
    <source>
        <dbReference type="ARBA" id="ARBA00022771"/>
    </source>
</evidence>
<feature type="compositionally biased region" description="Polar residues" evidence="5">
    <location>
        <begin position="279"/>
        <end position="295"/>
    </location>
</feature>
<evidence type="ECO:0000256" key="5">
    <source>
        <dbReference type="SAM" id="MobiDB-lite"/>
    </source>
</evidence>
<evidence type="ECO:0000313" key="8">
    <source>
        <dbReference type="Proteomes" id="UP000799421"/>
    </source>
</evidence>
<dbReference type="InterPro" id="IPR003126">
    <property type="entry name" value="Znf_UBR"/>
</dbReference>
<dbReference type="SMART" id="SM00396">
    <property type="entry name" value="ZnF_UBR1"/>
    <property type="match status" value="1"/>
</dbReference>
<feature type="zinc finger region" description="UBR-type" evidence="4">
    <location>
        <begin position="38"/>
        <end position="110"/>
    </location>
</feature>
<dbReference type="PANTHER" id="PTHR13513">
    <property type="entry name" value="E3 UBIQUITIN-PROTEIN LIGASE UBR7"/>
    <property type="match status" value="1"/>
</dbReference>
<feature type="domain" description="UBR-type" evidence="6">
    <location>
        <begin position="38"/>
        <end position="110"/>
    </location>
</feature>
<dbReference type="InterPro" id="IPR047506">
    <property type="entry name" value="UBR7-like_UBR-box"/>
</dbReference>
<dbReference type="OrthoDB" id="10262564at2759"/>
<dbReference type="CDD" id="cd19677">
    <property type="entry name" value="UBR-box_UBR7"/>
    <property type="match status" value="1"/>
</dbReference>
<gene>
    <name evidence="7" type="ORF">K470DRAFT_260299</name>
</gene>
<dbReference type="EMBL" id="MU006022">
    <property type="protein sequence ID" value="KAF2857946.1"/>
    <property type="molecule type" value="Genomic_DNA"/>
</dbReference>
<name>A0A6A7BRN4_9PEZI</name>
<dbReference type="PANTHER" id="PTHR13513:SF9">
    <property type="entry name" value="E3 UBIQUITIN-PROTEIN LIGASE UBR7-RELATED"/>
    <property type="match status" value="1"/>
</dbReference>
<dbReference type="Pfam" id="PF02207">
    <property type="entry name" value="zf-UBR"/>
    <property type="match status" value="1"/>
</dbReference>
<feature type="compositionally biased region" description="Basic and acidic residues" evidence="5">
    <location>
        <begin position="302"/>
        <end position="319"/>
    </location>
</feature>
<accession>A0A6A7BRN4</accession>
<organism evidence="7 8">
    <name type="scientific">Piedraia hortae CBS 480.64</name>
    <dbReference type="NCBI Taxonomy" id="1314780"/>
    <lineage>
        <taxon>Eukaryota</taxon>
        <taxon>Fungi</taxon>
        <taxon>Dikarya</taxon>
        <taxon>Ascomycota</taxon>
        <taxon>Pezizomycotina</taxon>
        <taxon>Dothideomycetes</taxon>
        <taxon>Dothideomycetidae</taxon>
        <taxon>Capnodiales</taxon>
        <taxon>Piedraiaceae</taxon>
        <taxon>Piedraia</taxon>
    </lineage>
</organism>
<feature type="region of interest" description="Disordered" evidence="5">
    <location>
        <begin position="230"/>
        <end position="319"/>
    </location>
</feature>
<evidence type="ECO:0000256" key="4">
    <source>
        <dbReference type="PROSITE-ProRule" id="PRU00508"/>
    </source>
</evidence>
<evidence type="ECO:0000256" key="1">
    <source>
        <dbReference type="ARBA" id="ARBA00022723"/>
    </source>
</evidence>
<evidence type="ECO:0000313" key="7">
    <source>
        <dbReference type="EMBL" id="KAF2857946.1"/>
    </source>
</evidence>
<dbReference type="InterPro" id="IPR040204">
    <property type="entry name" value="UBR7"/>
</dbReference>
<keyword evidence="8" id="KW-1185">Reference proteome</keyword>
<keyword evidence="3" id="KW-0862">Zinc</keyword>
<keyword evidence="2" id="KW-0863">Zinc-finger</keyword>
<dbReference type="GO" id="GO:0061630">
    <property type="term" value="F:ubiquitin protein ligase activity"/>
    <property type="evidence" value="ECO:0007669"/>
    <property type="project" value="InterPro"/>
</dbReference>